<accession>A0A0P0UWF4</accession>
<keyword evidence="2" id="KW-1185">Reference proteome</keyword>
<evidence type="ECO:0000313" key="1">
    <source>
        <dbReference type="EMBL" id="BAS69556.1"/>
    </source>
</evidence>
<proteinExistence type="predicted"/>
<name>A0A0P0UWF4_9CAUD</name>
<organism evidence="1 2">
    <name type="scientific">Pectobacterium phage PPWS1</name>
    <dbReference type="NCBI Taxonomy" id="1685500"/>
    <lineage>
        <taxon>Viruses</taxon>
        <taxon>Duplodnaviria</taxon>
        <taxon>Heunggongvirae</taxon>
        <taxon>Uroviricota</taxon>
        <taxon>Caudoviricetes</taxon>
        <taxon>Autographivirales</taxon>
        <taxon>Autoscriptoviridae</taxon>
        <taxon>Corkvirinae</taxon>
        <taxon>Kotilavirus</taxon>
        <taxon>Kotilavirus PPWS1</taxon>
    </lineage>
</organism>
<protein>
    <submittedName>
        <fullName evidence="1">Capsid protein</fullName>
    </submittedName>
</protein>
<sequence>MADTPYKADLTRTHWAGQNSDVDIHLEIFEGDVDTGFLYNSFFRANSTYISVADRSNQARIDRMNTVQIRGRKSGEALVRESVKNDKLVITVDTVTYASTVMDWQDDWTSPDRWAEIGQQHGSQHARLFDQAHLIQIIKARSWVAPADLKPAFFDGKEYTAAYDAAREVFADNIIAAHRQGVEEMISRDLGGSITEFITVVSPRVFGILLDAEKLVNVDYSAGNANFAQRRVGMINGIRIVESARFPTAAITDHPLGAAFNVTADDVACEMVVYHPKMTLVTVEAKPMTTNKYPDNPNFSDILDSFTLYTVGQRRPDTSFAVKLTNLP</sequence>
<dbReference type="KEGG" id="vg:54975738"/>
<evidence type="ECO:0000313" key="2">
    <source>
        <dbReference type="Proteomes" id="UP000223044"/>
    </source>
</evidence>
<dbReference type="RefSeq" id="YP_009785671.1">
    <property type="nucleotide sequence ID" value="NC_047758.1"/>
</dbReference>
<dbReference type="Proteomes" id="UP000223044">
    <property type="component" value="Segment"/>
</dbReference>
<reference evidence="1 2" key="1">
    <citation type="journal article" date="2016" name="Genome Announc.">
        <title>Genome Sequence of Pectobacterium carotovorum Phage PPWS1, Isolated from Japanese Horseradish [Eutrema japonicum (Miq.) Koidz] Showing Soft-Rot Symptoms.</title>
        <authorList>
            <person name="Hirata H."/>
            <person name="Kashihara M."/>
            <person name="Horiike T."/>
            <person name="Suzuki T."/>
            <person name="Dohra H."/>
            <person name="Netsu O."/>
            <person name="Tsuyumu S."/>
        </authorList>
    </citation>
    <scope>NUCLEOTIDE SEQUENCE [LARGE SCALE GENOMIC DNA]</scope>
</reference>
<dbReference type="GeneID" id="54975738"/>
<dbReference type="EMBL" id="LC063634">
    <property type="protein sequence ID" value="BAS69556.1"/>
    <property type="molecule type" value="Genomic_DNA"/>
</dbReference>